<feature type="coiled-coil region" evidence="1">
    <location>
        <begin position="1153"/>
        <end position="1197"/>
    </location>
</feature>
<dbReference type="GO" id="GO:0007165">
    <property type="term" value="P:signal transduction"/>
    <property type="evidence" value="ECO:0007669"/>
    <property type="project" value="InterPro"/>
</dbReference>
<organism evidence="4">
    <name type="scientific">Amphimedon queenslandica</name>
    <name type="common">Sponge</name>
    <dbReference type="NCBI Taxonomy" id="400682"/>
    <lineage>
        <taxon>Eukaryota</taxon>
        <taxon>Metazoa</taxon>
        <taxon>Porifera</taxon>
        <taxon>Demospongiae</taxon>
        <taxon>Heteroscleromorpha</taxon>
        <taxon>Haplosclerida</taxon>
        <taxon>Niphatidae</taxon>
        <taxon>Amphimedon</taxon>
    </lineage>
</organism>
<dbReference type="Gene3D" id="3.40.50.300">
    <property type="entry name" value="P-loop containing nucleotide triphosphate hydrolases"/>
    <property type="match status" value="3"/>
</dbReference>
<dbReference type="InterPro" id="IPR041679">
    <property type="entry name" value="DNA2/NAM7-like_C"/>
</dbReference>
<dbReference type="GO" id="GO:0005829">
    <property type="term" value="C:cytosol"/>
    <property type="evidence" value="ECO:0007669"/>
    <property type="project" value="TreeGrafter"/>
</dbReference>
<evidence type="ECO:0000313" key="4">
    <source>
        <dbReference type="EnsemblMetazoa" id="Aqu2.1.15720_001"/>
    </source>
</evidence>
<dbReference type="Pfam" id="PF00531">
    <property type="entry name" value="Death"/>
    <property type="match status" value="2"/>
</dbReference>
<protein>
    <recommendedName>
        <fullName evidence="3">Death domain-containing protein</fullName>
    </recommendedName>
</protein>
<dbReference type="PANTHER" id="PTHR10887">
    <property type="entry name" value="DNA2/NAM7 HELICASE FAMILY"/>
    <property type="match status" value="1"/>
</dbReference>
<feature type="compositionally biased region" description="Basic and acidic residues" evidence="2">
    <location>
        <begin position="305"/>
        <end position="325"/>
    </location>
</feature>
<dbReference type="Gene3D" id="1.10.533.10">
    <property type="entry name" value="Death Domain, Fas"/>
    <property type="match status" value="2"/>
</dbReference>
<name>A0A1X7TLM1_AMPQE</name>
<feature type="domain" description="Death" evidence="3">
    <location>
        <begin position="1094"/>
        <end position="1163"/>
    </location>
</feature>
<dbReference type="GO" id="GO:0043186">
    <property type="term" value="C:P granule"/>
    <property type="evidence" value="ECO:0007669"/>
    <property type="project" value="TreeGrafter"/>
</dbReference>
<evidence type="ECO:0000256" key="2">
    <source>
        <dbReference type="SAM" id="MobiDB-lite"/>
    </source>
</evidence>
<dbReference type="GO" id="GO:0035194">
    <property type="term" value="P:regulatory ncRNA-mediated post-transcriptional gene silencing"/>
    <property type="evidence" value="ECO:0007669"/>
    <property type="project" value="TreeGrafter"/>
</dbReference>
<feature type="domain" description="Death" evidence="3">
    <location>
        <begin position="47"/>
        <end position="116"/>
    </location>
</feature>
<dbReference type="Pfam" id="PF13087">
    <property type="entry name" value="AAA_12"/>
    <property type="match status" value="1"/>
</dbReference>
<dbReference type="EnsemblMetazoa" id="Aqu2.1.15720_001">
    <property type="protein sequence ID" value="Aqu2.1.15720_001"/>
    <property type="gene ID" value="Aqu2.1.15720"/>
</dbReference>
<sequence length="1867" mass="215907">MAVAGTNLSFETDFKDHLDTRGLTFDDLRAHQCTNIVLLKLSEDLDNWDTAGLYLEITLPEVKAIKVNNSSEESRRVALLNKWKQKNGDDATYYNLISGLHDANRIDIADQALDYLKESIIEIRRQQEIARRKEEERQKEERRQQEIAQQEEERLKEKRQQEIARQEKEEQLKEKQQQEIELEYKMKENFLTRIKSKVLSKGLDVPDLQVNLRQEDIESVAELIGKDWYTFGKCMKVEESTLDHIKEVGRNKPGRKKKLLEHLIIKKVRFEDIIYGLYNSADEHNPAINGVLEYIFRIRIKKDGQNPRADEKHDKNSKLDEKEEQNQSLKSHPKLRPQYQDPAPPTPLSPSSNAASGIFRQRNPWQAKFEERREVQPNLITRSLSDLKPHNYREHFYSALWFEEDEHIKKLSTKCDGAGKLTIYHHEKVPSFFDQSDDYYYGYISGLSDDKIEYATQASDDVTILKPDGSDICVAFKHNYNFDHLENRMYIVAPDSPELLEAMKYGTAVEGGNEISISAQFTVKYFYFNQLHNAVIKAPEHVLPCLLPEVFSFGQLFLTFDPRHSDFRCIKLDDKLQLKALQMIVSESSSMCKPHPPVILYGPYGTGKTRILARAAFEVMMNGVNKNKCTRILISAHHEISITTFIFAYFGVIGRKYHLPFEVILISRQENKGVYADMYMTTDEFSKKSAYICTMPHVIIITTYTMSLKLHQYLYSPEGFFTHLFLDEAAQVREPEAIIPLALATRDAKIVLAGDHRQVGPNILVLGEEAKKFGLNISLLERLLKRYEDIGSVATRYVTKLSVNYRSHNSLIDLPNLFYENLEINPDKSLQKCSSPTGYSFVSADSRLIEQFDDPDQQWVEACIVLEEVRSYLERMKHINPNFNPRHGVCIITSTRKQLNHIKTMAFRYKEYEIVKKVSFRPSFMIQGYEFQAIFLSLFELVGDDEMNASYVKSLFNPYVFNTVITRAKFHVVAIGSPEEVKQFELDTLSHPDRGGNATKCWHKYLKLCTELGTFYHHIDLSMFKRKKTEVSDPNMEKCLNKIVMAGPVTDPSPVTFEAYLKDRLDTKGLTIDNLKFHQCSESVLRKLSRSLDNWKLVGYSLELTRYDIQAIKDDNSSIEEKRMELLYKWKQKNGDDATYYNLIFGLHDAERIELADQALDCLKENIIEIKRQQEKAQREQEEREKEERLEQEIQLEYEMKENFLTRMKTKVESKGLHVPDLQVNLRQEDVDSVAEQIGKDWYTFGKNMKVEESTLDHIKEVGGNKLGRKKKLLEHLIIKKVRFEDIIYGLYNSADEDDPSIDGILQYLSRIRIEQPKKSSDCIQDTRADKKQLDKSSRPDQRPRSYEKHISKSKPRDQKLTPPSSSASIQRQRIPVPQRTPVPWQAKFDERQKSPPTSSILRHHLNDLTPNNYQVHFYRALWLEEDEHIKKLSKKCDGVDYKFVVYDQDKVPRFLVQNHNRECLYGHLSGLTDDKIEYATQASDNVAISQPDSSACLCIAFKHRYNFSCLENRMYIVADNPSHSLFQAIKSGTKVDEGSEISVSAQFIVKYSYFDHLHHAIVKAPEYVLKCLLPDVFSFGDQFLTFDPRYSKCRFMELDKKHQVKALKMIVSESPSTGKPAPPVILYGPFGTGKTRILARAAYEVMMNGVSQKRQKNRGVYAHMYMTPEYFAERSAEICSMSHVIIITTYTTSLKLHQYLCSPEGFFTHLFLDEAAQVREPEAITPLALATKDAKIVLAGDNKQVGPNILVLGKEARMFGLNISLLERLLMRYKKIGQVAASYVTKLSNLELNTDKVLQKCSGPTGYSFVSADSRLIEQFDDPDQQWVEACIVLEEVRSYLERMKHINPKFNPRHDVCIITSTRKQ</sequence>
<feature type="region of interest" description="Disordered" evidence="2">
    <location>
        <begin position="305"/>
        <end position="356"/>
    </location>
</feature>
<accession>A0A1X7TLM1</accession>
<dbReference type="InterPro" id="IPR011029">
    <property type="entry name" value="DEATH-like_dom_sf"/>
</dbReference>
<reference evidence="4" key="1">
    <citation type="submission" date="2017-05" db="UniProtKB">
        <authorList>
            <consortium name="EnsemblMetazoa"/>
        </authorList>
    </citation>
    <scope>IDENTIFICATION</scope>
</reference>
<feature type="compositionally biased region" description="Polar residues" evidence="2">
    <location>
        <begin position="1362"/>
        <end position="1372"/>
    </location>
</feature>
<dbReference type="SMART" id="SM00005">
    <property type="entry name" value="DEATH"/>
    <property type="match status" value="2"/>
</dbReference>
<dbReference type="GO" id="GO:0004386">
    <property type="term" value="F:helicase activity"/>
    <property type="evidence" value="ECO:0007669"/>
    <property type="project" value="InterPro"/>
</dbReference>
<dbReference type="Pfam" id="PF13086">
    <property type="entry name" value="AAA_11"/>
    <property type="match status" value="2"/>
</dbReference>
<feature type="compositionally biased region" description="Basic and acidic residues" evidence="2">
    <location>
        <begin position="1317"/>
        <end position="1360"/>
    </location>
</feature>
<feature type="region of interest" description="Disordered" evidence="2">
    <location>
        <begin position="1317"/>
        <end position="1405"/>
    </location>
</feature>
<dbReference type="SUPFAM" id="SSF47986">
    <property type="entry name" value="DEATH domain"/>
    <property type="match status" value="2"/>
</dbReference>
<dbReference type="PANTHER" id="PTHR10887:SF365">
    <property type="entry name" value="HELICASE WITH ZINC FINGER DOMAIN-RELATED"/>
    <property type="match status" value="1"/>
</dbReference>
<evidence type="ECO:0000259" key="3">
    <source>
        <dbReference type="PROSITE" id="PS50017"/>
    </source>
</evidence>
<dbReference type="InterPro" id="IPR045055">
    <property type="entry name" value="DNA2/NAM7-like"/>
</dbReference>
<keyword evidence="1" id="KW-0175">Coiled coil</keyword>
<dbReference type="PROSITE" id="PS50017">
    <property type="entry name" value="DEATH_DOMAIN"/>
    <property type="match status" value="2"/>
</dbReference>
<dbReference type="InParanoid" id="A0A1X7TLM1"/>
<dbReference type="SUPFAM" id="SSF52540">
    <property type="entry name" value="P-loop containing nucleoside triphosphate hydrolases"/>
    <property type="match status" value="2"/>
</dbReference>
<dbReference type="InterPro" id="IPR000488">
    <property type="entry name" value="Death_dom"/>
</dbReference>
<dbReference type="InterPro" id="IPR041677">
    <property type="entry name" value="DNA2/NAM7_AAA_11"/>
</dbReference>
<proteinExistence type="predicted"/>
<dbReference type="OrthoDB" id="5988104at2759"/>
<feature type="region of interest" description="Disordered" evidence="2">
    <location>
        <begin position="132"/>
        <end position="155"/>
    </location>
</feature>
<evidence type="ECO:0000256" key="1">
    <source>
        <dbReference type="SAM" id="Coils"/>
    </source>
</evidence>
<dbReference type="CDD" id="cd01670">
    <property type="entry name" value="Death"/>
    <property type="match status" value="2"/>
</dbReference>
<dbReference type="InterPro" id="IPR027417">
    <property type="entry name" value="P-loop_NTPase"/>
</dbReference>